<dbReference type="GO" id="GO:0003677">
    <property type="term" value="F:DNA binding"/>
    <property type="evidence" value="ECO:0007669"/>
    <property type="project" value="InterPro"/>
</dbReference>
<dbReference type="Pfam" id="PF04542">
    <property type="entry name" value="Sigma70_r2"/>
    <property type="match status" value="1"/>
</dbReference>
<dbReference type="SUPFAM" id="SSF88946">
    <property type="entry name" value="Sigma2 domain of RNA polymerase sigma factors"/>
    <property type="match status" value="1"/>
</dbReference>
<dbReference type="InterPro" id="IPR036388">
    <property type="entry name" value="WH-like_DNA-bd_sf"/>
</dbReference>
<dbReference type="SUPFAM" id="SSF88659">
    <property type="entry name" value="Sigma3 and sigma4 domains of RNA polymerase sigma factors"/>
    <property type="match status" value="1"/>
</dbReference>
<dbReference type="NCBIfam" id="NF007214">
    <property type="entry name" value="PRK09636.1"/>
    <property type="match status" value="1"/>
</dbReference>
<evidence type="ECO:0000313" key="4">
    <source>
        <dbReference type="EMBL" id="MBB6082822.1"/>
    </source>
</evidence>
<dbReference type="NCBIfam" id="TIGR02937">
    <property type="entry name" value="sigma70-ECF"/>
    <property type="match status" value="1"/>
</dbReference>
<dbReference type="InterPro" id="IPR013324">
    <property type="entry name" value="RNA_pol_sigma_r3/r4-like"/>
</dbReference>
<dbReference type="GO" id="GO:0006352">
    <property type="term" value="P:DNA-templated transcription initiation"/>
    <property type="evidence" value="ECO:0007669"/>
    <property type="project" value="InterPro"/>
</dbReference>
<feature type="domain" description="RNA polymerase sigma-70 region 2" evidence="2">
    <location>
        <begin position="8"/>
        <end position="71"/>
    </location>
</feature>
<dbReference type="InterPro" id="IPR013325">
    <property type="entry name" value="RNA_pol_sigma_r2"/>
</dbReference>
<proteinExistence type="predicted"/>
<sequence>MSDATLTFNLHRPRLQGIAYRMLGSWAEAEDVVQDAWLKWHAADQGALANIEAWLVAVTTRLSIDRLRAAKARREHYAGAWLPEPDLADLADPAPSPEQALERSHDVSYALLAVLERLSPEARAAFLLRDVFDEDYGEIARVLDRTEAACRQLVHRARTRLKDERKPAPVAPETQRDLLRAFAQAASSGDFTALKSVLAADAQLVGDGGGKVASFGVPLRGGQRIAQLYLATCLRFRGRVRCEIALAAGQWRLLRFIDGRLESAQYLETDGARITRIHAQRNPDKLARLARLLGCELSVQA</sequence>
<accession>A0A7W9WL28</accession>
<dbReference type="RefSeq" id="WP_151023819.1">
    <property type="nucleotide sequence ID" value="NZ_JACHIB010000004.1"/>
</dbReference>
<evidence type="ECO:0000259" key="3">
    <source>
        <dbReference type="Pfam" id="PF08281"/>
    </source>
</evidence>
<dbReference type="GO" id="GO:0016987">
    <property type="term" value="F:sigma factor activity"/>
    <property type="evidence" value="ECO:0007669"/>
    <property type="project" value="InterPro"/>
</dbReference>
<dbReference type="Proteomes" id="UP000541136">
    <property type="component" value="Unassembled WGS sequence"/>
</dbReference>
<dbReference type="Pfam" id="PF08281">
    <property type="entry name" value="Sigma70_r4_2"/>
    <property type="match status" value="1"/>
</dbReference>
<feature type="domain" description="RNA polymerase sigma factor 70 region 4 type 2" evidence="3">
    <location>
        <begin position="110"/>
        <end position="161"/>
    </location>
</feature>
<dbReference type="InterPro" id="IPR007627">
    <property type="entry name" value="RNA_pol_sigma70_r2"/>
</dbReference>
<comment type="subunit">
    <text evidence="1">Interacts transiently with the RNA polymerase catalytic core formed by RpoA, RpoB, RpoC and RpoZ (2 alpha, 1 beta, 1 beta' and 1 omega subunit) to form the RNA polymerase holoenzyme that can initiate transcription.</text>
</comment>
<name>A0A7W9WL28_CASDE</name>
<comment type="caution">
    <text evidence="4">The sequence shown here is derived from an EMBL/GenBank/DDBJ whole genome shotgun (WGS) entry which is preliminary data.</text>
</comment>
<dbReference type="SUPFAM" id="SSF54427">
    <property type="entry name" value="NTF2-like"/>
    <property type="match status" value="1"/>
</dbReference>
<dbReference type="NCBIfam" id="TIGR02957">
    <property type="entry name" value="SigX4"/>
    <property type="match status" value="1"/>
</dbReference>
<dbReference type="EMBL" id="JACHIB010000004">
    <property type="protein sequence ID" value="MBB6082822.1"/>
    <property type="molecule type" value="Genomic_DNA"/>
</dbReference>
<dbReference type="Gene3D" id="1.10.1740.10">
    <property type="match status" value="1"/>
</dbReference>
<dbReference type="InterPro" id="IPR032710">
    <property type="entry name" value="NTF2-like_dom_sf"/>
</dbReference>
<dbReference type="Gene3D" id="1.10.10.10">
    <property type="entry name" value="Winged helix-like DNA-binding domain superfamily/Winged helix DNA-binding domain"/>
    <property type="match status" value="1"/>
</dbReference>
<dbReference type="InterPro" id="IPR052704">
    <property type="entry name" value="ECF_Sigma-70_Domain"/>
</dbReference>
<evidence type="ECO:0000313" key="5">
    <source>
        <dbReference type="Proteomes" id="UP000541136"/>
    </source>
</evidence>
<dbReference type="InterPro" id="IPR014303">
    <property type="entry name" value="RNA_pol_sigma-70_ECF"/>
</dbReference>
<dbReference type="InterPro" id="IPR013249">
    <property type="entry name" value="RNA_pol_sigma70_r4_t2"/>
</dbReference>
<gene>
    <name evidence="4" type="ORF">HNR28_000851</name>
</gene>
<dbReference type="AlphaFoldDB" id="A0A7W9WL28"/>
<evidence type="ECO:0000259" key="2">
    <source>
        <dbReference type="Pfam" id="PF04542"/>
    </source>
</evidence>
<evidence type="ECO:0000256" key="1">
    <source>
        <dbReference type="ARBA" id="ARBA00011344"/>
    </source>
</evidence>
<dbReference type="PANTHER" id="PTHR30173">
    <property type="entry name" value="SIGMA 19 FACTOR"/>
    <property type="match status" value="1"/>
</dbReference>
<protein>
    <submittedName>
        <fullName evidence="4">RNA polymerase sigma-70 factor (ECF subfamily)</fullName>
    </submittedName>
</protein>
<dbReference type="InterPro" id="IPR014284">
    <property type="entry name" value="RNA_pol_sigma-70_dom"/>
</dbReference>
<reference evidence="4 5" key="1">
    <citation type="submission" date="2020-08" db="EMBL/GenBank/DDBJ databases">
        <title>Genomic Encyclopedia of Type Strains, Phase IV (KMG-IV): sequencing the most valuable type-strain genomes for metagenomic binning, comparative biology and taxonomic classification.</title>
        <authorList>
            <person name="Goeker M."/>
        </authorList>
    </citation>
    <scope>NUCLEOTIDE SEQUENCE [LARGE SCALE GENOMIC DNA]</scope>
    <source>
        <strain evidence="4 5">DSM 12141</strain>
    </source>
</reference>
<organism evidence="4 5">
    <name type="scientific">Castellaniella defragrans</name>
    <name type="common">Alcaligenes defragrans</name>
    <dbReference type="NCBI Taxonomy" id="75697"/>
    <lineage>
        <taxon>Bacteria</taxon>
        <taxon>Pseudomonadati</taxon>
        <taxon>Pseudomonadota</taxon>
        <taxon>Betaproteobacteria</taxon>
        <taxon>Burkholderiales</taxon>
        <taxon>Alcaligenaceae</taxon>
        <taxon>Castellaniella</taxon>
    </lineage>
</organism>
<dbReference type="PANTHER" id="PTHR30173:SF43">
    <property type="entry name" value="ECF RNA POLYMERASE SIGMA FACTOR SIGI-RELATED"/>
    <property type="match status" value="1"/>
</dbReference>